<dbReference type="RefSeq" id="WP_310320706.1">
    <property type="nucleotide sequence ID" value="NZ_JAVDWU010000010.1"/>
</dbReference>
<comment type="caution">
    <text evidence="1">The sequence shown here is derived from an EMBL/GenBank/DDBJ whole genome shotgun (WGS) entry which is preliminary data.</text>
</comment>
<organism evidence="1 2">
    <name type="scientific">Hydrogenophaga palleronii</name>
    <dbReference type="NCBI Taxonomy" id="65655"/>
    <lineage>
        <taxon>Bacteria</taxon>
        <taxon>Pseudomonadati</taxon>
        <taxon>Pseudomonadota</taxon>
        <taxon>Betaproteobacteria</taxon>
        <taxon>Burkholderiales</taxon>
        <taxon>Comamonadaceae</taxon>
        <taxon>Hydrogenophaga</taxon>
    </lineage>
</organism>
<reference evidence="1 2" key="1">
    <citation type="submission" date="2023-07" db="EMBL/GenBank/DDBJ databases">
        <title>Sorghum-associated microbial communities from plants grown in Nebraska, USA.</title>
        <authorList>
            <person name="Schachtman D."/>
        </authorList>
    </citation>
    <scope>NUCLEOTIDE SEQUENCE [LARGE SCALE GENOMIC DNA]</scope>
    <source>
        <strain evidence="1 2">4249</strain>
    </source>
</reference>
<evidence type="ECO:0000313" key="2">
    <source>
        <dbReference type="Proteomes" id="UP001265700"/>
    </source>
</evidence>
<accession>A0ABU1WSD1</accession>
<sequence length="252" mass="28043">MSTTAPTKTWTKTAERPLRSVAKSLGVYLFAHFVGVPVPWRAVRQTDGKALLAHEHERLLALAAAGEHVPPVVAFDGDTMVTGDVGTTLEHLLHRIPEADRLPLMCAASADLAGFHARGHWHGGAQARNLTWDGRRFARIDFEERLYPGLPLETVQRYDALQLVFSLARFLEPLGPNAVRAVLDAYRDAWTEACPAATESHSLQAFLRPLLPRLRRADKLASWSTRLDGSRELIRLRTVLEGMTSFVENTPR</sequence>
<dbReference type="GO" id="GO:0016740">
    <property type="term" value="F:transferase activity"/>
    <property type="evidence" value="ECO:0007669"/>
    <property type="project" value="UniProtKB-KW"/>
</dbReference>
<gene>
    <name evidence="1" type="ORF">J2W49_004176</name>
</gene>
<keyword evidence="2" id="KW-1185">Reference proteome</keyword>
<name>A0ABU1WSD1_9BURK</name>
<dbReference type="EMBL" id="JAVDWU010000010">
    <property type="protein sequence ID" value="MDR7152200.1"/>
    <property type="molecule type" value="Genomic_DNA"/>
</dbReference>
<protein>
    <submittedName>
        <fullName evidence="1">tRNA A-37 threonylcarbamoyl transferase component Bud32</fullName>
    </submittedName>
</protein>
<dbReference type="Proteomes" id="UP001265700">
    <property type="component" value="Unassembled WGS sequence"/>
</dbReference>
<proteinExistence type="predicted"/>
<evidence type="ECO:0000313" key="1">
    <source>
        <dbReference type="EMBL" id="MDR7152200.1"/>
    </source>
</evidence>
<keyword evidence="1" id="KW-0808">Transferase</keyword>